<keyword evidence="3" id="KW-0813">Transport</keyword>
<gene>
    <name evidence="3" type="ORF">FJ651_14630</name>
</gene>
<evidence type="ECO:0000259" key="2">
    <source>
        <dbReference type="Pfam" id="PF07885"/>
    </source>
</evidence>
<evidence type="ECO:0000313" key="4">
    <source>
        <dbReference type="Proteomes" id="UP000317332"/>
    </source>
</evidence>
<name>A0A506PC14_9FLAO</name>
<dbReference type="GO" id="GO:0034220">
    <property type="term" value="P:monoatomic ion transmembrane transport"/>
    <property type="evidence" value="ECO:0007669"/>
    <property type="project" value="UniProtKB-KW"/>
</dbReference>
<feature type="transmembrane region" description="Helical" evidence="1">
    <location>
        <begin position="51"/>
        <end position="71"/>
    </location>
</feature>
<dbReference type="SUPFAM" id="SSF81324">
    <property type="entry name" value="Voltage-gated potassium channels"/>
    <property type="match status" value="1"/>
</dbReference>
<feature type="transmembrane region" description="Helical" evidence="1">
    <location>
        <begin position="92"/>
        <end position="108"/>
    </location>
</feature>
<keyword evidence="1" id="KW-0472">Membrane</keyword>
<feature type="transmembrane region" description="Helical" evidence="1">
    <location>
        <begin position="120"/>
        <end position="139"/>
    </location>
</feature>
<dbReference type="Proteomes" id="UP000317332">
    <property type="component" value="Unassembled WGS sequence"/>
</dbReference>
<dbReference type="InterPro" id="IPR013099">
    <property type="entry name" value="K_chnl_dom"/>
</dbReference>
<dbReference type="Gene3D" id="1.10.287.70">
    <property type="match status" value="1"/>
</dbReference>
<sequence>MIYLGEFIVNRKELIVDLVKITCFFIFYLIISVDLIKQVLKARVVGMNEIFGLISGYISLGLLGVFLCLTVEYIHPNSFSGIDHDLSLSENLLYFSYITLMTIGYGDITPATELARKASILIGLTGQIYIVVITAIIVGKYMSHHAKK</sequence>
<organism evidence="3 4">
    <name type="scientific">Paucihalobacter ruber</name>
    <dbReference type="NCBI Taxonomy" id="2567861"/>
    <lineage>
        <taxon>Bacteria</taxon>
        <taxon>Pseudomonadati</taxon>
        <taxon>Bacteroidota</taxon>
        <taxon>Flavobacteriia</taxon>
        <taxon>Flavobacteriales</taxon>
        <taxon>Flavobacteriaceae</taxon>
        <taxon>Paucihalobacter</taxon>
    </lineage>
</organism>
<keyword evidence="1" id="KW-1133">Transmembrane helix</keyword>
<evidence type="ECO:0000313" key="3">
    <source>
        <dbReference type="EMBL" id="TPV31426.1"/>
    </source>
</evidence>
<evidence type="ECO:0000256" key="1">
    <source>
        <dbReference type="SAM" id="Phobius"/>
    </source>
</evidence>
<dbReference type="Pfam" id="PF07885">
    <property type="entry name" value="Ion_trans_2"/>
    <property type="match status" value="1"/>
</dbReference>
<keyword evidence="3" id="KW-0407">Ion channel</keyword>
<feature type="domain" description="Potassium channel" evidence="2">
    <location>
        <begin position="91"/>
        <end position="138"/>
    </location>
</feature>
<dbReference type="OrthoDB" id="9799090at2"/>
<reference evidence="3 4" key="1">
    <citation type="submission" date="2019-06" db="EMBL/GenBank/DDBJ databases">
        <title>Flavobacteriaceae Paucihalobacterium erythroidium CWB-1, complete genome.</title>
        <authorList>
            <person name="Wu S."/>
        </authorList>
    </citation>
    <scope>NUCLEOTIDE SEQUENCE [LARGE SCALE GENOMIC DNA]</scope>
    <source>
        <strain evidence="3 4">CWB-1</strain>
    </source>
</reference>
<keyword evidence="1" id="KW-0812">Transmembrane</keyword>
<accession>A0A506PC14</accession>
<comment type="caution">
    <text evidence="3">The sequence shown here is derived from an EMBL/GenBank/DDBJ whole genome shotgun (WGS) entry which is preliminary data.</text>
</comment>
<dbReference type="AlphaFoldDB" id="A0A506PC14"/>
<feature type="transmembrane region" description="Helical" evidence="1">
    <location>
        <begin position="14"/>
        <end position="31"/>
    </location>
</feature>
<proteinExistence type="predicted"/>
<dbReference type="EMBL" id="VHIQ01000008">
    <property type="protein sequence ID" value="TPV31426.1"/>
    <property type="molecule type" value="Genomic_DNA"/>
</dbReference>
<dbReference type="RefSeq" id="WP_140991404.1">
    <property type="nucleotide sequence ID" value="NZ_VHIQ01000008.1"/>
</dbReference>
<keyword evidence="3" id="KW-0406">Ion transport</keyword>
<protein>
    <submittedName>
        <fullName evidence="3">Two pore domain potassium channel family protein</fullName>
    </submittedName>
</protein>
<keyword evidence="4" id="KW-1185">Reference proteome</keyword>